<proteinExistence type="predicted"/>
<evidence type="ECO:0000313" key="3">
    <source>
        <dbReference type="EMBL" id="CAB4166349.1"/>
    </source>
</evidence>
<organism evidence="2">
    <name type="scientific">uncultured Caudovirales phage</name>
    <dbReference type="NCBI Taxonomy" id="2100421"/>
    <lineage>
        <taxon>Viruses</taxon>
        <taxon>Duplodnaviria</taxon>
        <taxon>Heunggongvirae</taxon>
        <taxon>Uroviricota</taxon>
        <taxon>Caudoviricetes</taxon>
        <taxon>Peduoviridae</taxon>
        <taxon>Maltschvirus</taxon>
        <taxon>Maltschvirus maltsch</taxon>
    </lineage>
</organism>
<name>A0A6J5NUC9_9CAUD</name>
<dbReference type="EMBL" id="LR796330">
    <property type="protein sequence ID" value="CAB4137280.1"/>
    <property type="molecule type" value="Genomic_DNA"/>
</dbReference>
<dbReference type="EMBL" id="LR796796">
    <property type="protein sequence ID" value="CAB4166349.1"/>
    <property type="molecule type" value="Genomic_DNA"/>
</dbReference>
<reference evidence="2" key="1">
    <citation type="submission" date="2020-04" db="EMBL/GenBank/DDBJ databases">
        <authorList>
            <person name="Chiriac C."/>
            <person name="Salcher M."/>
            <person name="Ghai R."/>
            <person name="Kavagutti S V."/>
        </authorList>
    </citation>
    <scope>NUCLEOTIDE SEQUENCE</scope>
</reference>
<accession>A0A6J5NUC9</accession>
<gene>
    <name evidence="1" type="ORF">UFOVP322_27</name>
    <name evidence="2" type="ORF">UFOVP771_25</name>
    <name evidence="3" type="ORF">UFOVP850_25</name>
</gene>
<evidence type="ECO:0000313" key="2">
    <source>
        <dbReference type="EMBL" id="CAB4160921.1"/>
    </source>
</evidence>
<evidence type="ECO:0000313" key="1">
    <source>
        <dbReference type="EMBL" id="CAB4137280.1"/>
    </source>
</evidence>
<evidence type="ECO:0008006" key="4">
    <source>
        <dbReference type="Google" id="ProtNLM"/>
    </source>
</evidence>
<dbReference type="EMBL" id="LR796701">
    <property type="protein sequence ID" value="CAB4160921.1"/>
    <property type="molecule type" value="Genomic_DNA"/>
</dbReference>
<sequence length="73" mass="7459">MRIAILVLSLALTGCATAPSFLARAYNNADPCQLQNNGGNLPSFCGAGSGRTVIYSTPTGNPVGAPIGYTKSR</sequence>
<protein>
    <recommendedName>
        <fullName evidence="4">Lipoprotein</fullName>
    </recommendedName>
</protein>
<dbReference type="PROSITE" id="PS51257">
    <property type="entry name" value="PROKAR_LIPOPROTEIN"/>
    <property type="match status" value="1"/>
</dbReference>